<dbReference type="GO" id="GO:0044550">
    <property type="term" value="P:secondary metabolite biosynthetic process"/>
    <property type="evidence" value="ECO:0007669"/>
    <property type="project" value="TreeGrafter"/>
</dbReference>
<dbReference type="Pfam" id="PF00501">
    <property type="entry name" value="AMP-binding"/>
    <property type="match status" value="1"/>
</dbReference>
<dbReference type="InterPro" id="IPR000873">
    <property type="entry name" value="AMP-dep_synth/lig_dom"/>
</dbReference>
<dbReference type="PROSITE" id="PS50075">
    <property type="entry name" value="CARRIER"/>
    <property type="match status" value="1"/>
</dbReference>
<dbReference type="SUPFAM" id="SSF52777">
    <property type="entry name" value="CoA-dependent acyltransferases"/>
    <property type="match status" value="2"/>
</dbReference>
<dbReference type="InterPro" id="IPR036736">
    <property type="entry name" value="ACP-like_sf"/>
</dbReference>
<dbReference type="SUPFAM" id="SSF56801">
    <property type="entry name" value="Acetyl-CoA synthetase-like"/>
    <property type="match status" value="1"/>
</dbReference>
<dbReference type="InterPro" id="IPR045851">
    <property type="entry name" value="AMP-bd_C_sf"/>
</dbReference>
<dbReference type="GO" id="GO:0003824">
    <property type="term" value="F:catalytic activity"/>
    <property type="evidence" value="ECO:0007669"/>
    <property type="project" value="InterPro"/>
</dbReference>
<keyword evidence="4" id="KW-0812">Transmembrane</keyword>
<dbReference type="EMBL" id="SOCP01000028">
    <property type="protein sequence ID" value="TDV37796.1"/>
    <property type="molecule type" value="Genomic_DNA"/>
</dbReference>
<evidence type="ECO:0000256" key="1">
    <source>
        <dbReference type="ARBA" id="ARBA00001957"/>
    </source>
</evidence>
<name>A0A4R7UTJ2_9PSEU</name>
<dbReference type="GO" id="GO:0005737">
    <property type="term" value="C:cytoplasm"/>
    <property type="evidence" value="ECO:0007669"/>
    <property type="project" value="TreeGrafter"/>
</dbReference>
<keyword evidence="4" id="KW-0472">Membrane</keyword>
<evidence type="ECO:0000256" key="3">
    <source>
        <dbReference type="ARBA" id="ARBA00022553"/>
    </source>
</evidence>
<dbReference type="InterPro" id="IPR042099">
    <property type="entry name" value="ANL_N_sf"/>
</dbReference>
<dbReference type="Gene3D" id="3.30.300.30">
    <property type="match status" value="1"/>
</dbReference>
<feature type="domain" description="Carrier" evidence="5">
    <location>
        <begin position="930"/>
        <end position="1005"/>
    </location>
</feature>
<proteinExistence type="predicted"/>
<dbReference type="Gene3D" id="3.40.50.12780">
    <property type="entry name" value="N-terminal domain of ligase-like"/>
    <property type="match status" value="1"/>
</dbReference>
<dbReference type="RefSeq" id="WP_166664512.1">
    <property type="nucleotide sequence ID" value="NZ_SOCP01000028.1"/>
</dbReference>
<sequence>MGLSETTATRKEQALWLLERVVPGIGINNLSVAFRVDGRIDPAAIEGAIRLLLRRYEALRTVFHADGAVLRREVLPPGDLDVVVHWHRSSADRLDTDLVNFVAEPFELRGGPLVRAACFHSPAGDTVCVAVHHLVFDATSSSILFGDLVSVYRSLAGGEPPAGELCEPVPALRDPEPPDSSVAFWREHLSGHRAGRLALPVDPRAEPGPFAAVVRYELSAETTEVVERMREQLRVPEAVLLLAVYYLLLATHGVGVDVVVGSPVNTRGRLSARAVGYHVNLLAPRVELDPARSFRDLVTQVRRTFFAAMAHGDLSVDSDLADELPRTAPGRREPLFRYVFNYVSEMGFPALDIGGAPVRPVLVDNPYSKFDLVLFVLPSAGRIRLEASYRAETFRRDDIAAMLRRYEAVLGAFGADVDQPVERVWAGTDEDRAVIDGAQRSATGTASTVLAGVAARVAATPGAVAIKDGDRAVTYGQLWQAATATRDSLVASGLAGGDVVAVFAPRGPELAAAALGVWLAGGAYVPVDLNYPVRHIVDVLSDSGATAVLGVDGVEVPNLPVYPVVQVTDTTTGDVATPVVDRSACAFLLYTSPTMGRPVGTRVTHGNLANALAHLADEVGGGTTAWLSPFATGMSAAELFLPLVDGHRAVVAPDEARTDGAVLAEVLDDHEVRIVQATPTTWRRVLGGVADRLAGRRVLCGGESPRPGLAAALAATGCEVFSFFGTDETTTYSIVGRVGPDDDHSSLAGRPVANTRLFVADEDGREVPPGVRGELCVAGAGVALGYRNRQELATRRFAEHAGYGRYFRTGHEALLRYDGEWELVAGPGRTVVAGGERIELDRLERVLSRVGGVEDVAVVMVGDPDTDGAVVAFVVPETAVRRVADAVVLGDVVGLPGLPTTVDDRVDYAALVRLAFSRRIEDTGRAALAEGAVGLAPTMLSLWRLLLGRDDLDSESNFFVAGGYSLLAAQLAERVEAITGVPLPLVEVFENPTPSALAEKVAALLPATDSDLAPVGSETGPEGKLT</sequence>
<dbReference type="Gene3D" id="3.30.559.30">
    <property type="entry name" value="Nonribosomal peptide synthetase, condensation domain"/>
    <property type="match status" value="1"/>
</dbReference>
<comment type="caution">
    <text evidence="6">The sequence shown here is derived from an EMBL/GenBank/DDBJ whole genome shotgun (WGS) entry which is preliminary data.</text>
</comment>
<dbReference type="Pfam" id="PF00668">
    <property type="entry name" value="Condensation"/>
    <property type="match status" value="1"/>
</dbReference>
<evidence type="ECO:0000313" key="7">
    <source>
        <dbReference type="Proteomes" id="UP000294927"/>
    </source>
</evidence>
<dbReference type="Gene3D" id="1.10.1200.10">
    <property type="entry name" value="ACP-like"/>
    <property type="match status" value="1"/>
</dbReference>
<gene>
    <name evidence="6" type="ORF">CLV71_12860</name>
</gene>
<dbReference type="SUPFAM" id="SSF47336">
    <property type="entry name" value="ACP-like"/>
    <property type="match status" value="1"/>
</dbReference>
<evidence type="ECO:0000256" key="4">
    <source>
        <dbReference type="SAM" id="Phobius"/>
    </source>
</evidence>
<keyword evidence="7" id="KW-1185">Reference proteome</keyword>
<dbReference type="Proteomes" id="UP000294927">
    <property type="component" value="Unassembled WGS sequence"/>
</dbReference>
<dbReference type="GO" id="GO:0031177">
    <property type="term" value="F:phosphopantetheine binding"/>
    <property type="evidence" value="ECO:0007669"/>
    <property type="project" value="InterPro"/>
</dbReference>
<dbReference type="SMART" id="SM00823">
    <property type="entry name" value="PKS_PP"/>
    <property type="match status" value="1"/>
</dbReference>
<dbReference type="GO" id="GO:0008610">
    <property type="term" value="P:lipid biosynthetic process"/>
    <property type="evidence" value="ECO:0007669"/>
    <property type="project" value="UniProtKB-ARBA"/>
</dbReference>
<dbReference type="Gene3D" id="3.30.559.10">
    <property type="entry name" value="Chloramphenicol acetyltransferase-like domain"/>
    <property type="match status" value="1"/>
</dbReference>
<feature type="transmembrane region" description="Helical" evidence="4">
    <location>
        <begin position="238"/>
        <end position="260"/>
    </location>
</feature>
<evidence type="ECO:0000256" key="2">
    <source>
        <dbReference type="ARBA" id="ARBA00022450"/>
    </source>
</evidence>
<dbReference type="InterPro" id="IPR023213">
    <property type="entry name" value="CAT-like_dom_sf"/>
</dbReference>
<accession>A0A4R7UTJ2</accession>
<keyword evidence="2" id="KW-0596">Phosphopantetheine</keyword>
<dbReference type="AlphaFoldDB" id="A0A4R7UTJ2"/>
<dbReference type="InterPro" id="IPR001242">
    <property type="entry name" value="Condensation_dom"/>
</dbReference>
<comment type="cofactor">
    <cofactor evidence="1">
        <name>pantetheine 4'-phosphate</name>
        <dbReference type="ChEBI" id="CHEBI:47942"/>
    </cofactor>
</comment>
<reference evidence="6 7" key="1">
    <citation type="submission" date="2019-03" db="EMBL/GenBank/DDBJ databases">
        <title>Genomic Encyclopedia of Archaeal and Bacterial Type Strains, Phase II (KMG-II): from individual species to whole genera.</title>
        <authorList>
            <person name="Goeker M."/>
        </authorList>
    </citation>
    <scope>NUCLEOTIDE SEQUENCE [LARGE SCALE GENOMIC DNA]</scope>
    <source>
        <strain evidence="6 7">DSM 45499</strain>
    </source>
</reference>
<evidence type="ECO:0000259" key="5">
    <source>
        <dbReference type="PROSITE" id="PS50075"/>
    </source>
</evidence>
<dbReference type="PANTHER" id="PTHR45527">
    <property type="entry name" value="NONRIBOSOMAL PEPTIDE SYNTHETASE"/>
    <property type="match status" value="1"/>
</dbReference>
<dbReference type="InterPro" id="IPR020806">
    <property type="entry name" value="PKS_PP-bd"/>
</dbReference>
<keyword evidence="3" id="KW-0597">Phosphoprotein</keyword>
<dbReference type="PANTHER" id="PTHR45527:SF1">
    <property type="entry name" value="FATTY ACID SYNTHASE"/>
    <property type="match status" value="1"/>
</dbReference>
<dbReference type="GO" id="GO:0043041">
    <property type="term" value="P:amino acid activation for nonribosomal peptide biosynthetic process"/>
    <property type="evidence" value="ECO:0007669"/>
    <property type="project" value="TreeGrafter"/>
</dbReference>
<dbReference type="Pfam" id="PF00550">
    <property type="entry name" value="PP-binding"/>
    <property type="match status" value="1"/>
</dbReference>
<protein>
    <submittedName>
        <fullName evidence="6">Non-ribosomal peptide synthetase component F</fullName>
    </submittedName>
</protein>
<dbReference type="InterPro" id="IPR009081">
    <property type="entry name" value="PP-bd_ACP"/>
</dbReference>
<evidence type="ECO:0000313" key="6">
    <source>
        <dbReference type="EMBL" id="TDV37796.1"/>
    </source>
</evidence>
<keyword evidence="4" id="KW-1133">Transmembrane helix</keyword>
<organism evidence="6 7">
    <name type="scientific">Actinophytocola oryzae</name>
    <dbReference type="NCBI Taxonomy" id="502181"/>
    <lineage>
        <taxon>Bacteria</taxon>
        <taxon>Bacillati</taxon>
        <taxon>Actinomycetota</taxon>
        <taxon>Actinomycetes</taxon>
        <taxon>Pseudonocardiales</taxon>
        <taxon>Pseudonocardiaceae</taxon>
    </lineage>
</organism>